<reference evidence="3 4" key="1">
    <citation type="journal article" date="2019" name="Int. J. Syst. Evol. Microbiol.">
        <title>The Global Catalogue of Microorganisms (GCM) 10K type strain sequencing project: providing services to taxonomists for standard genome sequencing and annotation.</title>
        <authorList>
            <consortium name="The Broad Institute Genomics Platform"/>
            <consortium name="The Broad Institute Genome Sequencing Center for Infectious Disease"/>
            <person name="Wu L."/>
            <person name="Ma J."/>
        </authorList>
    </citation>
    <scope>NUCLEOTIDE SEQUENCE [LARGE SCALE GENOMIC DNA]</scope>
    <source>
        <strain evidence="3 4">JCM 14046</strain>
    </source>
</reference>
<dbReference type="Pfam" id="PF06724">
    <property type="entry name" value="DUF1206"/>
    <property type="match status" value="3"/>
</dbReference>
<keyword evidence="4" id="KW-1185">Reference proteome</keyword>
<name>A0ABN2PX55_9ACTN</name>
<protein>
    <recommendedName>
        <fullName evidence="2">DUF1206 domain-containing protein</fullName>
    </recommendedName>
</protein>
<feature type="transmembrane region" description="Helical" evidence="1">
    <location>
        <begin position="258"/>
        <end position="279"/>
    </location>
</feature>
<dbReference type="Proteomes" id="UP001501612">
    <property type="component" value="Unassembled WGS sequence"/>
</dbReference>
<organism evidence="3 4">
    <name type="scientific">Nocardioides lentus</name>
    <dbReference type="NCBI Taxonomy" id="338077"/>
    <lineage>
        <taxon>Bacteria</taxon>
        <taxon>Bacillati</taxon>
        <taxon>Actinomycetota</taxon>
        <taxon>Actinomycetes</taxon>
        <taxon>Propionibacteriales</taxon>
        <taxon>Nocardioidaceae</taxon>
        <taxon>Nocardioides</taxon>
    </lineage>
</organism>
<sequence length="286" mass="29124">MSDATDGAKAQVEQAKAGADRAGRQAQDSEWIDHAARFGLVVYGVVHVVIAVLAVRLALGERSGEASGSGAMAELGQQPFGAVILWVVVLGLVLLVVWTVLDLGWGHRGEDGAELWRHRAIDAGKTVVYVVLAVSAVRVVTGSSGGGGGGGEKALTAQVMSLPGGQLLVGAAALGILVVAGFHVHRGLSDDHADKLAGEGRTGEAGRAYLLLGTVGYVAKGVAIGVVGLLVGLAAVQHDSSESGGLDEALTAVLRQPFGPYLLLAVGVGIGCFGLFCFARARHLSR</sequence>
<dbReference type="InterPro" id="IPR009597">
    <property type="entry name" value="DUF1206"/>
</dbReference>
<feature type="domain" description="DUF1206" evidence="2">
    <location>
        <begin position="215"/>
        <end position="282"/>
    </location>
</feature>
<feature type="domain" description="DUF1206" evidence="2">
    <location>
        <begin position="123"/>
        <end position="188"/>
    </location>
</feature>
<dbReference type="EMBL" id="BAAAMY010000015">
    <property type="protein sequence ID" value="GAA1932266.1"/>
    <property type="molecule type" value="Genomic_DNA"/>
</dbReference>
<feature type="transmembrane region" description="Helical" evidence="1">
    <location>
        <begin position="209"/>
        <end position="238"/>
    </location>
</feature>
<feature type="transmembrane region" description="Helical" evidence="1">
    <location>
        <begin position="80"/>
        <end position="101"/>
    </location>
</feature>
<feature type="domain" description="DUF1206" evidence="2">
    <location>
        <begin position="38"/>
        <end position="101"/>
    </location>
</feature>
<comment type="caution">
    <text evidence="3">The sequence shown here is derived from an EMBL/GenBank/DDBJ whole genome shotgun (WGS) entry which is preliminary data.</text>
</comment>
<keyword evidence="1" id="KW-0812">Transmembrane</keyword>
<proteinExistence type="predicted"/>
<keyword evidence="1" id="KW-1133">Transmembrane helix</keyword>
<feature type="transmembrane region" description="Helical" evidence="1">
    <location>
        <begin position="40"/>
        <end position="59"/>
    </location>
</feature>
<evidence type="ECO:0000256" key="1">
    <source>
        <dbReference type="SAM" id="Phobius"/>
    </source>
</evidence>
<evidence type="ECO:0000259" key="2">
    <source>
        <dbReference type="Pfam" id="PF06724"/>
    </source>
</evidence>
<evidence type="ECO:0000313" key="3">
    <source>
        <dbReference type="EMBL" id="GAA1932266.1"/>
    </source>
</evidence>
<feature type="transmembrane region" description="Helical" evidence="1">
    <location>
        <begin position="167"/>
        <end position="188"/>
    </location>
</feature>
<accession>A0ABN2PX55</accession>
<evidence type="ECO:0000313" key="4">
    <source>
        <dbReference type="Proteomes" id="UP001501612"/>
    </source>
</evidence>
<dbReference type="RefSeq" id="WP_344009608.1">
    <property type="nucleotide sequence ID" value="NZ_BAAAMY010000015.1"/>
</dbReference>
<gene>
    <name evidence="3" type="ORF">GCM10009737_37820</name>
</gene>
<keyword evidence="1" id="KW-0472">Membrane</keyword>